<reference evidence="3" key="1">
    <citation type="submission" date="2011-12" db="EMBL/GenBank/DDBJ databases">
        <title>The complete genome of chromosome of Sulfobacillus acidophilus DSM 10332.</title>
        <authorList>
            <person name="Lucas S."/>
            <person name="Han J."/>
            <person name="Lapidus A."/>
            <person name="Bruce D."/>
            <person name="Goodwin L."/>
            <person name="Pitluck S."/>
            <person name="Peters L."/>
            <person name="Kyrpides N."/>
            <person name="Mavromatis K."/>
            <person name="Ivanova N."/>
            <person name="Mikhailova N."/>
            <person name="Chertkov O."/>
            <person name="Saunders E."/>
            <person name="Detter J.C."/>
            <person name="Tapia R."/>
            <person name="Han C."/>
            <person name="Land M."/>
            <person name="Hauser L."/>
            <person name="Markowitz V."/>
            <person name="Cheng J.-F."/>
            <person name="Hugenholtz P."/>
            <person name="Woyke T."/>
            <person name="Wu D."/>
            <person name="Pukall R."/>
            <person name="Gehrich-Schroeter G."/>
            <person name="Schneider S."/>
            <person name="Klenk H.-P."/>
            <person name="Eisen J.A."/>
        </authorList>
    </citation>
    <scope>NUCLEOTIDE SEQUENCE [LARGE SCALE GENOMIC DNA]</scope>
    <source>
        <strain evidence="3">ATCC 700253 / DSM 10332 / NAL</strain>
    </source>
</reference>
<dbReference type="EMBL" id="CP003179">
    <property type="protein sequence ID" value="AEW04728.1"/>
    <property type="molecule type" value="Genomic_DNA"/>
</dbReference>
<keyword evidence="1" id="KW-0812">Transmembrane</keyword>
<dbReference type="HOGENOM" id="CLU_2636711_0_0_9"/>
<dbReference type="AlphaFoldDB" id="G8TV88"/>
<dbReference type="PATRIC" id="fig|679936.5.peg.1286"/>
<organism evidence="2 3">
    <name type="scientific">Sulfobacillus acidophilus (strain ATCC 700253 / DSM 10332 / NAL)</name>
    <dbReference type="NCBI Taxonomy" id="679936"/>
    <lineage>
        <taxon>Bacteria</taxon>
        <taxon>Bacillati</taxon>
        <taxon>Bacillota</taxon>
        <taxon>Clostridia</taxon>
        <taxon>Eubacteriales</taxon>
        <taxon>Clostridiales Family XVII. Incertae Sedis</taxon>
        <taxon>Sulfobacillus</taxon>
    </lineage>
</organism>
<dbReference type="KEGG" id="sap:Sulac_1228"/>
<dbReference type="STRING" id="679936.Sulac_1228"/>
<reference evidence="2 3" key="2">
    <citation type="journal article" date="2012" name="Stand. Genomic Sci.">
        <title>Complete genome sequence of the moderately thermophilic mineral-sulfide-oxidizing firmicute Sulfobacillus acidophilus type strain (NAL(T)).</title>
        <authorList>
            <person name="Anderson I."/>
            <person name="Chertkov O."/>
            <person name="Chen A."/>
            <person name="Saunders E."/>
            <person name="Lapidus A."/>
            <person name="Nolan M."/>
            <person name="Lucas S."/>
            <person name="Hammon N."/>
            <person name="Deshpande S."/>
            <person name="Cheng J.F."/>
            <person name="Han C."/>
            <person name="Tapia R."/>
            <person name="Goodwin L.A."/>
            <person name="Pitluck S."/>
            <person name="Liolios K."/>
            <person name="Pagani I."/>
            <person name="Ivanova N."/>
            <person name="Mikhailova N."/>
            <person name="Pati A."/>
            <person name="Palaniappan K."/>
            <person name="Land M."/>
            <person name="Pan C."/>
            <person name="Rohde M."/>
            <person name="Pukall R."/>
            <person name="Goker M."/>
            <person name="Detter J.C."/>
            <person name="Woyke T."/>
            <person name="Bristow J."/>
            <person name="Eisen J.A."/>
            <person name="Markowitz V."/>
            <person name="Hugenholtz P."/>
            <person name="Kyrpides N.C."/>
            <person name="Klenk H.P."/>
            <person name="Mavromatis K."/>
        </authorList>
    </citation>
    <scope>NUCLEOTIDE SEQUENCE [LARGE SCALE GENOMIC DNA]</scope>
    <source>
        <strain evidence="3">ATCC 700253 / DSM 10332 / NAL</strain>
    </source>
</reference>
<name>G8TV88_SULAD</name>
<evidence type="ECO:0000313" key="3">
    <source>
        <dbReference type="Proteomes" id="UP000005439"/>
    </source>
</evidence>
<gene>
    <name evidence="2" type="ordered locus">Sulac_1228</name>
</gene>
<dbReference type="Proteomes" id="UP000005439">
    <property type="component" value="Chromosome"/>
</dbReference>
<keyword evidence="1" id="KW-0472">Membrane</keyword>
<evidence type="ECO:0000313" key="2">
    <source>
        <dbReference type="EMBL" id="AEW04728.1"/>
    </source>
</evidence>
<feature type="transmembrane region" description="Helical" evidence="1">
    <location>
        <begin position="32"/>
        <end position="57"/>
    </location>
</feature>
<evidence type="ECO:0000256" key="1">
    <source>
        <dbReference type="SAM" id="Phobius"/>
    </source>
</evidence>
<proteinExistence type="predicted"/>
<accession>G8TV88</accession>
<keyword evidence="1" id="KW-1133">Transmembrane helix</keyword>
<keyword evidence="3" id="KW-1185">Reference proteome</keyword>
<protein>
    <submittedName>
        <fullName evidence="2">Uncharacterized protein</fullName>
    </submittedName>
</protein>
<sequence>MVQALRNLAIRGYAAWIARTDTRGEGHTGSNIIWIIAVIVLGGVILGFVAGAGTAWMHNNFNTVTQMNPGSNVTTTG</sequence>